<dbReference type="EMBL" id="BPLR01017680">
    <property type="protein sequence ID" value="GIY93596.1"/>
    <property type="molecule type" value="Genomic_DNA"/>
</dbReference>
<dbReference type="Proteomes" id="UP001054945">
    <property type="component" value="Unassembled WGS sequence"/>
</dbReference>
<sequence>MCCLRSTILFMVSQQFPIWITPKELLSEIFELTDEAEKERLRKYYATFAPLFYSWVLQQFYIRITPKELLSELFELTDETEKDCEIEKICNLTAMNGLPDG</sequence>
<evidence type="ECO:0000313" key="1">
    <source>
        <dbReference type="EMBL" id="GIY93596.1"/>
    </source>
</evidence>
<gene>
    <name evidence="1" type="ORF">CEXT_801611</name>
</gene>
<protein>
    <submittedName>
        <fullName evidence="1">Uncharacterized protein</fullName>
    </submittedName>
</protein>
<comment type="caution">
    <text evidence="1">The sequence shown here is derived from an EMBL/GenBank/DDBJ whole genome shotgun (WGS) entry which is preliminary data.</text>
</comment>
<name>A0AAV4XF79_CAEEX</name>
<reference evidence="1 2" key="1">
    <citation type="submission" date="2021-06" db="EMBL/GenBank/DDBJ databases">
        <title>Caerostris extrusa draft genome.</title>
        <authorList>
            <person name="Kono N."/>
            <person name="Arakawa K."/>
        </authorList>
    </citation>
    <scope>NUCLEOTIDE SEQUENCE [LARGE SCALE GENOMIC DNA]</scope>
</reference>
<keyword evidence="2" id="KW-1185">Reference proteome</keyword>
<evidence type="ECO:0000313" key="2">
    <source>
        <dbReference type="Proteomes" id="UP001054945"/>
    </source>
</evidence>
<organism evidence="1 2">
    <name type="scientific">Caerostris extrusa</name>
    <name type="common">Bark spider</name>
    <name type="synonym">Caerostris bankana</name>
    <dbReference type="NCBI Taxonomy" id="172846"/>
    <lineage>
        <taxon>Eukaryota</taxon>
        <taxon>Metazoa</taxon>
        <taxon>Ecdysozoa</taxon>
        <taxon>Arthropoda</taxon>
        <taxon>Chelicerata</taxon>
        <taxon>Arachnida</taxon>
        <taxon>Araneae</taxon>
        <taxon>Araneomorphae</taxon>
        <taxon>Entelegynae</taxon>
        <taxon>Araneoidea</taxon>
        <taxon>Araneidae</taxon>
        <taxon>Caerostris</taxon>
    </lineage>
</organism>
<proteinExistence type="predicted"/>
<dbReference type="AlphaFoldDB" id="A0AAV4XF79"/>
<accession>A0AAV4XF79</accession>